<keyword evidence="1" id="KW-0732">Signal</keyword>
<accession>A0AB34CEB5</accession>
<dbReference type="PROSITE" id="PS51257">
    <property type="entry name" value="PROKAR_LIPOPROTEIN"/>
    <property type="match status" value="1"/>
</dbReference>
<name>A0AB34CEB5_9GAMM</name>
<proteinExistence type="predicted"/>
<comment type="caution">
    <text evidence="2">The sequence shown here is derived from an EMBL/GenBank/DDBJ whole genome shotgun (WGS) entry which is preliminary data.</text>
</comment>
<protein>
    <submittedName>
        <fullName evidence="2">DUF2931 family protein</fullName>
    </submittedName>
</protein>
<evidence type="ECO:0000256" key="1">
    <source>
        <dbReference type="SAM" id="SignalP"/>
    </source>
</evidence>
<evidence type="ECO:0000313" key="3">
    <source>
        <dbReference type="Proteomes" id="UP000324255"/>
    </source>
</evidence>
<dbReference type="EMBL" id="VWVM01000023">
    <property type="protein sequence ID" value="KAA6119842.1"/>
    <property type="molecule type" value="Genomic_DNA"/>
</dbReference>
<dbReference type="Pfam" id="PF11153">
    <property type="entry name" value="DUF2931"/>
    <property type="match status" value="1"/>
</dbReference>
<feature type="signal peptide" evidence="1">
    <location>
        <begin position="1"/>
        <end position="20"/>
    </location>
</feature>
<organism evidence="2 3">
    <name type="scientific">Candidatus Pantoea gossypiicola</name>
    <dbReference type="NCBI Taxonomy" id="2608008"/>
    <lineage>
        <taxon>Bacteria</taxon>
        <taxon>Pseudomonadati</taxon>
        <taxon>Pseudomonadota</taxon>
        <taxon>Gammaproteobacteria</taxon>
        <taxon>Enterobacterales</taxon>
        <taxon>Erwiniaceae</taxon>
        <taxon>Pantoea</taxon>
    </lineage>
</organism>
<evidence type="ECO:0000313" key="2">
    <source>
        <dbReference type="EMBL" id="KAA6119842.1"/>
    </source>
</evidence>
<sequence>MKLKALFPLLMLVMVSGCRAGEAQTPEDTGEMPYGKVGFAFFTPQALPAVVTKALIIDNEKVVSTFRTLDSTQSDPDVVGTWNSRTDDGGIQFNKVRHPPAQMLFCWDSVIDKKTYETRITFSPALREKMSVPTGRDRRGNTAWYKTLLFGLAPEGKVRIWLQNSAGGDNLPVEPVKIITLSGDKLDACKFVPSRIDFNYSIPDGYDQDIKDFIKGKAYPYGSW</sequence>
<dbReference type="RefSeq" id="WP_150038576.1">
    <property type="nucleotide sequence ID" value="NZ_VWVM01000023.1"/>
</dbReference>
<dbReference type="Proteomes" id="UP000324255">
    <property type="component" value="Unassembled WGS sequence"/>
</dbReference>
<feature type="chain" id="PRO_5044274034" evidence="1">
    <location>
        <begin position="21"/>
        <end position="224"/>
    </location>
</feature>
<gene>
    <name evidence="2" type="ORF">F3I20_21010</name>
</gene>
<dbReference type="InterPro" id="IPR021326">
    <property type="entry name" value="DUF2931"/>
</dbReference>
<reference evidence="2 3" key="1">
    <citation type="submission" date="2019-09" db="EMBL/GenBank/DDBJ databases">
        <title>Genomic diversity of phyloplane-associated Pantoea species in Pakistan cotton crop.</title>
        <authorList>
            <person name="Tufail M.R."/>
            <person name="Cook D.R."/>
        </authorList>
    </citation>
    <scope>NUCLEOTIDE SEQUENCE [LARGE SCALE GENOMIC DNA]</scope>
    <source>
        <strain evidence="2 3">B_8</strain>
    </source>
</reference>
<keyword evidence="3" id="KW-1185">Reference proteome</keyword>
<dbReference type="AlphaFoldDB" id="A0AB34CEB5"/>